<dbReference type="InParanoid" id="A0A0C3D431"/>
<accession>A0A0C3D431</accession>
<gene>
    <name evidence="1" type="ORF">OIDMADRAFT_58255</name>
</gene>
<dbReference type="AlphaFoldDB" id="A0A0C3D431"/>
<keyword evidence="2" id="KW-1185">Reference proteome</keyword>
<name>A0A0C3D431_OIDMZ</name>
<organism evidence="1 2">
    <name type="scientific">Oidiodendron maius (strain Zn)</name>
    <dbReference type="NCBI Taxonomy" id="913774"/>
    <lineage>
        <taxon>Eukaryota</taxon>
        <taxon>Fungi</taxon>
        <taxon>Dikarya</taxon>
        <taxon>Ascomycota</taxon>
        <taxon>Pezizomycotina</taxon>
        <taxon>Leotiomycetes</taxon>
        <taxon>Leotiomycetes incertae sedis</taxon>
        <taxon>Myxotrichaceae</taxon>
        <taxon>Oidiodendron</taxon>
    </lineage>
</organism>
<sequence length="150" mass="16926">MTSHSSQVVALEENSFPSNSKSSELHLRFAELCGIDTDSTAGNNPYLTAVQLIVQLEAVEPGVTGRWLKAFPLAGDSLNFQEMNKIFHEEVGHNLPMAPGFLVSLFFYFSNDFGKMVRWFKEGGYHLDLDHNEEFPGPIDFRTWLRIASK</sequence>
<protein>
    <recommendedName>
        <fullName evidence="3">NmrA-like domain-containing protein</fullName>
    </recommendedName>
</protein>
<dbReference type="HOGENOM" id="CLU_1741104_0_0_1"/>
<evidence type="ECO:0000313" key="2">
    <source>
        <dbReference type="Proteomes" id="UP000054321"/>
    </source>
</evidence>
<dbReference type="EMBL" id="KN832883">
    <property type="protein sequence ID" value="KIM96682.1"/>
    <property type="molecule type" value="Genomic_DNA"/>
</dbReference>
<dbReference type="Proteomes" id="UP000054321">
    <property type="component" value="Unassembled WGS sequence"/>
</dbReference>
<reference evidence="1 2" key="1">
    <citation type="submission" date="2014-04" db="EMBL/GenBank/DDBJ databases">
        <authorList>
            <consortium name="DOE Joint Genome Institute"/>
            <person name="Kuo A."/>
            <person name="Martino E."/>
            <person name="Perotto S."/>
            <person name="Kohler A."/>
            <person name="Nagy L.G."/>
            <person name="Floudas D."/>
            <person name="Copeland A."/>
            <person name="Barry K.W."/>
            <person name="Cichocki N."/>
            <person name="Veneault-Fourrey C."/>
            <person name="LaButti K."/>
            <person name="Lindquist E.A."/>
            <person name="Lipzen A."/>
            <person name="Lundell T."/>
            <person name="Morin E."/>
            <person name="Murat C."/>
            <person name="Sun H."/>
            <person name="Tunlid A."/>
            <person name="Henrissat B."/>
            <person name="Grigoriev I.V."/>
            <person name="Hibbett D.S."/>
            <person name="Martin F."/>
            <person name="Nordberg H.P."/>
            <person name="Cantor M.N."/>
            <person name="Hua S.X."/>
        </authorList>
    </citation>
    <scope>NUCLEOTIDE SEQUENCE [LARGE SCALE GENOMIC DNA]</scope>
    <source>
        <strain evidence="1 2">Zn</strain>
    </source>
</reference>
<reference evidence="2" key="2">
    <citation type="submission" date="2015-01" db="EMBL/GenBank/DDBJ databases">
        <title>Evolutionary Origins and Diversification of the Mycorrhizal Mutualists.</title>
        <authorList>
            <consortium name="DOE Joint Genome Institute"/>
            <consortium name="Mycorrhizal Genomics Consortium"/>
            <person name="Kohler A."/>
            <person name="Kuo A."/>
            <person name="Nagy L.G."/>
            <person name="Floudas D."/>
            <person name="Copeland A."/>
            <person name="Barry K.W."/>
            <person name="Cichocki N."/>
            <person name="Veneault-Fourrey C."/>
            <person name="LaButti K."/>
            <person name="Lindquist E.A."/>
            <person name="Lipzen A."/>
            <person name="Lundell T."/>
            <person name="Morin E."/>
            <person name="Murat C."/>
            <person name="Riley R."/>
            <person name="Ohm R."/>
            <person name="Sun H."/>
            <person name="Tunlid A."/>
            <person name="Henrissat B."/>
            <person name="Grigoriev I.V."/>
            <person name="Hibbett D.S."/>
            <person name="Martin F."/>
        </authorList>
    </citation>
    <scope>NUCLEOTIDE SEQUENCE [LARGE SCALE GENOMIC DNA]</scope>
    <source>
        <strain evidence="2">Zn</strain>
    </source>
</reference>
<evidence type="ECO:0000313" key="1">
    <source>
        <dbReference type="EMBL" id="KIM96682.1"/>
    </source>
</evidence>
<evidence type="ECO:0008006" key="3">
    <source>
        <dbReference type="Google" id="ProtNLM"/>
    </source>
</evidence>
<dbReference type="OrthoDB" id="9997102at2759"/>
<proteinExistence type="predicted"/>